<dbReference type="RefSeq" id="WP_131598060.1">
    <property type="nucleotide sequence ID" value="NZ_SJSL01000010.1"/>
</dbReference>
<accession>A0A4V2MK49</accession>
<name>A0A4V2MK49_9SPHI</name>
<proteinExistence type="predicted"/>
<organism evidence="1 2">
    <name type="scientific">Pedobacter psychroterrae</name>
    <dbReference type="NCBI Taxonomy" id="2530453"/>
    <lineage>
        <taxon>Bacteria</taxon>
        <taxon>Pseudomonadati</taxon>
        <taxon>Bacteroidota</taxon>
        <taxon>Sphingobacteriia</taxon>
        <taxon>Sphingobacteriales</taxon>
        <taxon>Sphingobacteriaceae</taxon>
        <taxon>Pedobacter</taxon>
    </lineage>
</organism>
<sequence length="77" mass="9002">MGLIDFEAFFATQIEEVHNSAIGPYYWFIGDNANYINKTRDPSVINMEILYVGVPQARYKVYPEAGRFFQWPAFLIF</sequence>
<dbReference type="Proteomes" id="UP000293347">
    <property type="component" value="Unassembled WGS sequence"/>
</dbReference>
<gene>
    <name evidence="1" type="ORF">EZ437_20795</name>
</gene>
<keyword evidence="2" id="KW-1185">Reference proteome</keyword>
<evidence type="ECO:0000313" key="2">
    <source>
        <dbReference type="Proteomes" id="UP000293347"/>
    </source>
</evidence>
<dbReference type="EMBL" id="SJSL01000010">
    <property type="protein sequence ID" value="TCC96826.1"/>
    <property type="molecule type" value="Genomic_DNA"/>
</dbReference>
<evidence type="ECO:0000313" key="1">
    <source>
        <dbReference type="EMBL" id="TCC96826.1"/>
    </source>
</evidence>
<reference evidence="1 2" key="1">
    <citation type="submission" date="2019-02" db="EMBL/GenBank/DDBJ databases">
        <title>Pedobacter sp. RP-1-14 sp. nov., isolated from Arctic soil.</title>
        <authorList>
            <person name="Dahal R.H."/>
        </authorList>
    </citation>
    <scope>NUCLEOTIDE SEQUENCE [LARGE SCALE GENOMIC DNA]</scope>
    <source>
        <strain evidence="1 2">RP-1-14</strain>
    </source>
</reference>
<protein>
    <submittedName>
        <fullName evidence="1">Uncharacterized protein</fullName>
    </submittedName>
</protein>
<dbReference type="OrthoDB" id="965844at2"/>
<comment type="caution">
    <text evidence="1">The sequence shown here is derived from an EMBL/GenBank/DDBJ whole genome shotgun (WGS) entry which is preliminary data.</text>
</comment>
<dbReference type="AlphaFoldDB" id="A0A4V2MK49"/>